<keyword evidence="1" id="KW-0805">Transcription regulation</keyword>
<dbReference type="PANTHER" id="PTHR43280:SF28">
    <property type="entry name" value="HTH-TYPE TRANSCRIPTIONAL ACTIVATOR RHAS"/>
    <property type="match status" value="1"/>
</dbReference>
<dbReference type="PROSITE" id="PS00041">
    <property type="entry name" value="HTH_ARAC_FAMILY_1"/>
    <property type="match status" value="1"/>
</dbReference>
<protein>
    <recommendedName>
        <fullName evidence="5">HTH araC/xylS-type domain-containing protein</fullName>
    </recommendedName>
</protein>
<evidence type="ECO:0000256" key="3">
    <source>
        <dbReference type="ARBA" id="ARBA00023163"/>
    </source>
</evidence>
<feature type="transmembrane region" description="Helical" evidence="4">
    <location>
        <begin position="27"/>
        <end position="46"/>
    </location>
</feature>
<dbReference type="PANTHER" id="PTHR43280">
    <property type="entry name" value="ARAC-FAMILY TRANSCRIPTIONAL REGULATOR"/>
    <property type="match status" value="1"/>
</dbReference>
<dbReference type="SUPFAM" id="SSF46689">
    <property type="entry name" value="Homeodomain-like"/>
    <property type="match status" value="1"/>
</dbReference>
<keyword evidence="4" id="KW-0472">Membrane</keyword>
<evidence type="ECO:0000313" key="7">
    <source>
        <dbReference type="Proteomes" id="UP000277864"/>
    </source>
</evidence>
<dbReference type="PROSITE" id="PS01124">
    <property type="entry name" value="HTH_ARAC_FAMILY_2"/>
    <property type="match status" value="1"/>
</dbReference>
<dbReference type="EMBL" id="PXZH01000005">
    <property type="protein sequence ID" value="RST88847.1"/>
    <property type="molecule type" value="Genomic_DNA"/>
</dbReference>
<keyword evidence="2" id="KW-0238">DNA-binding</keyword>
<dbReference type="Pfam" id="PF12833">
    <property type="entry name" value="HTH_18"/>
    <property type="match status" value="1"/>
</dbReference>
<evidence type="ECO:0000313" key="6">
    <source>
        <dbReference type="EMBL" id="RST88847.1"/>
    </source>
</evidence>
<proteinExistence type="predicted"/>
<keyword evidence="3" id="KW-0804">Transcription</keyword>
<comment type="caution">
    <text evidence="6">The sequence shown here is derived from an EMBL/GenBank/DDBJ whole genome shotgun (WGS) entry which is preliminary data.</text>
</comment>
<name>A0A429Z581_9ENTE</name>
<keyword evidence="4" id="KW-1133">Transmembrane helix</keyword>
<dbReference type="SMART" id="SM00342">
    <property type="entry name" value="HTH_ARAC"/>
    <property type="match status" value="1"/>
</dbReference>
<gene>
    <name evidence="6" type="ORF">C7P63_08480</name>
</gene>
<accession>A0A429Z581</accession>
<evidence type="ECO:0000259" key="5">
    <source>
        <dbReference type="PROSITE" id="PS01124"/>
    </source>
</evidence>
<sequence>MKGNIYPMNKIKTYLNNHAKTFMSKYVYSYFLIFLIPFLLVSTIWYRTSLKSISQQIDATMDSYLLQVDNSWVNQLSQLENLAAQISQDYKLSSYMVNHSYYSKEAKEELVRYKLNSQLVDDVYLYFYNTPNQFYSSVGYLSLDTFARQRYSNYNIPLESIKQDLHQQVPKISPIYKKNSPSPMEELGFLVYYVPLVNSEGTNYGSVMYKLNLQGIQKKLTPLIEHQNGNVFIVNKEGKILANVNDSLLTTHPLKSQQLMDISKRDKITLNKQKYLVSRAQNKLYGLTYITLMDAKQAYHPIKKMHYWMMLGLLIVFVIGTIVATYLGRRHYKPIQQLEAAIQQQMGAVQETDSLDDFDRIEQQLSQFFEQNQQLLEEIKRQTPYAREQVLRRLLNGKLNHTKQLDILLESVAIQFYEEIFFVILIDTHMMNKKVTIQNQAFLMEVLSELEGTSYRAYGTELLTSPAIALLVSTNKPVVPVQMVKIIQEILTYMEKEQSIIPNICVGNPVTELTEINRSYIEALAVLDYQAMHGQAEEIIFYTDLDQQGYTQQFNYPTNEQLKLVQSLNQGDLHIARESINHLIQYGIKYQQSVNGLRLYGYYLLNTVLKTGMDLCGDDFFIEGEQQAEFQSMEDLRRRLVTLVEKICLVVSNKPKNQESALKEEIFTYIDQYYASHDLSLDSLAEHLDVSISYLSRFIKKESGLTFSKYVQQLRLERIKEALVETDLPIKDIIQSSGYYDVSNYTRKFKTLVGVTPGQYRLLQRYEEG</sequence>
<keyword evidence="7" id="KW-1185">Reference proteome</keyword>
<dbReference type="Proteomes" id="UP000277864">
    <property type="component" value="Unassembled WGS sequence"/>
</dbReference>
<feature type="domain" description="HTH araC/xylS-type" evidence="5">
    <location>
        <begin position="664"/>
        <end position="763"/>
    </location>
</feature>
<dbReference type="GO" id="GO:0043565">
    <property type="term" value="F:sequence-specific DNA binding"/>
    <property type="evidence" value="ECO:0007669"/>
    <property type="project" value="InterPro"/>
</dbReference>
<keyword evidence="4" id="KW-0812">Transmembrane</keyword>
<dbReference type="InterPro" id="IPR009057">
    <property type="entry name" value="Homeodomain-like_sf"/>
</dbReference>
<dbReference type="InterPro" id="IPR018062">
    <property type="entry name" value="HTH_AraC-typ_CS"/>
</dbReference>
<evidence type="ECO:0000256" key="2">
    <source>
        <dbReference type="ARBA" id="ARBA00023125"/>
    </source>
</evidence>
<dbReference type="GO" id="GO:0003700">
    <property type="term" value="F:DNA-binding transcription factor activity"/>
    <property type="evidence" value="ECO:0007669"/>
    <property type="project" value="InterPro"/>
</dbReference>
<dbReference type="Gene3D" id="3.30.450.20">
    <property type="entry name" value="PAS domain"/>
    <property type="match status" value="2"/>
</dbReference>
<dbReference type="InterPro" id="IPR018060">
    <property type="entry name" value="HTH_AraC"/>
</dbReference>
<evidence type="ECO:0000256" key="1">
    <source>
        <dbReference type="ARBA" id="ARBA00023015"/>
    </source>
</evidence>
<dbReference type="Gene3D" id="1.10.10.60">
    <property type="entry name" value="Homeodomain-like"/>
    <property type="match status" value="2"/>
</dbReference>
<organism evidence="6 7">
    <name type="scientific">Vagococcus humatus</name>
    <dbReference type="NCBI Taxonomy" id="1889241"/>
    <lineage>
        <taxon>Bacteria</taxon>
        <taxon>Bacillati</taxon>
        <taxon>Bacillota</taxon>
        <taxon>Bacilli</taxon>
        <taxon>Lactobacillales</taxon>
        <taxon>Enterococcaceae</taxon>
        <taxon>Vagococcus</taxon>
    </lineage>
</organism>
<dbReference type="AlphaFoldDB" id="A0A429Z581"/>
<feature type="transmembrane region" description="Helical" evidence="4">
    <location>
        <begin position="307"/>
        <end position="327"/>
    </location>
</feature>
<reference evidence="6 7" key="1">
    <citation type="submission" date="2018-03" db="EMBL/GenBank/DDBJ databases">
        <authorList>
            <person name="Gulvik C.A."/>
        </authorList>
    </citation>
    <scope>NUCLEOTIDE SEQUENCE [LARGE SCALE GENOMIC DNA]</scope>
    <source>
        <strain evidence="6 7">JCM 31581</strain>
    </source>
</reference>
<evidence type="ECO:0000256" key="4">
    <source>
        <dbReference type="SAM" id="Phobius"/>
    </source>
</evidence>